<sequence>MKDNSKASTYIAQFWTLQSRIDWKNAAFAFHFQKGLLSCITDQLALTVQRLKTLQQLINQTIELKNCYHNKIWSSKKAESTPSTSKTKDSLKKKKFPSKPFTPSALTFAPRSRKSTEVASVLNKEGKLNLEERRSFKWDLMVLDAPGMDNTILGHDFLVYWNPDVDWQEGLSLALTMMKISKGLKPLEGPSFPSTMIMLKFFPQCELTSSHLNGLSSSLNKPRSSLKL</sequence>
<proteinExistence type="predicted"/>
<gene>
    <name evidence="2" type="ORF">VP01_4229g2</name>
</gene>
<dbReference type="OrthoDB" id="2516294at2759"/>
<reference evidence="2 3" key="1">
    <citation type="submission" date="2015-08" db="EMBL/GenBank/DDBJ databases">
        <title>Next Generation Sequencing and Analysis of the Genome of Puccinia sorghi L Schw, the Causal Agent of Maize Common Rust.</title>
        <authorList>
            <person name="Rochi L."/>
            <person name="Burguener G."/>
            <person name="Darino M."/>
            <person name="Turjanski A."/>
            <person name="Kreff E."/>
            <person name="Dieguez M.J."/>
            <person name="Sacco F."/>
        </authorList>
    </citation>
    <scope>NUCLEOTIDE SEQUENCE [LARGE SCALE GENOMIC DNA]</scope>
    <source>
        <strain evidence="2 3">RO10H11247</strain>
    </source>
</reference>
<accession>A0A0L6UQJ9</accession>
<keyword evidence="3" id="KW-1185">Reference proteome</keyword>
<comment type="caution">
    <text evidence="2">The sequence shown here is derived from an EMBL/GenBank/DDBJ whole genome shotgun (WGS) entry which is preliminary data.</text>
</comment>
<dbReference type="VEuPathDB" id="FungiDB:VP01_4229g2"/>
<evidence type="ECO:0000256" key="1">
    <source>
        <dbReference type="SAM" id="MobiDB-lite"/>
    </source>
</evidence>
<evidence type="ECO:0000313" key="3">
    <source>
        <dbReference type="Proteomes" id="UP000037035"/>
    </source>
</evidence>
<dbReference type="AlphaFoldDB" id="A0A0L6UQJ9"/>
<name>A0A0L6UQJ9_9BASI</name>
<protein>
    <submittedName>
        <fullName evidence="2">Uncharacterized protein</fullName>
    </submittedName>
</protein>
<organism evidence="2 3">
    <name type="scientific">Puccinia sorghi</name>
    <dbReference type="NCBI Taxonomy" id="27349"/>
    <lineage>
        <taxon>Eukaryota</taxon>
        <taxon>Fungi</taxon>
        <taxon>Dikarya</taxon>
        <taxon>Basidiomycota</taxon>
        <taxon>Pucciniomycotina</taxon>
        <taxon>Pucciniomycetes</taxon>
        <taxon>Pucciniales</taxon>
        <taxon>Pucciniaceae</taxon>
        <taxon>Puccinia</taxon>
    </lineage>
</organism>
<dbReference type="EMBL" id="LAVV01009312">
    <property type="protein sequence ID" value="KNZ50806.1"/>
    <property type="molecule type" value="Genomic_DNA"/>
</dbReference>
<evidence type="ECO:0000313" key="2">
    <source>
        <dbReference type="EMBL" id="KNZ50806.1"/>
    </source>
</evidence>
<dbReference type="Proteomes" id="UP000037035">
    <property type="component" value="Unassembled WGS sequence"/>
</dbReference>
<feature type="region of interest" description="Disordered" evidence="1">
    <location>
        <begin position="79"/>
        <end position="98"/>
    </location>
</feature>